<dbReference type="InterPro" id="IPR013149">
    <property type="entry name" value="ADH-like_C"/>
</dbReference>
<dbReference type="GO" id="GO:0016628">
    <property type="term" value="F:oxidoreductase activity, acting on the CH-CH group of donors, NAD or NADP as acceptor"/>
    <property type="evidence" value="ECO:0007669"/>
    <property type="project" value="InterPro"/>
</dbReference>
<dbReference type="AlphaFoldDB" id="A0A8H6THL4"/>
<keyword evidence="4" id="KW-1185">Reference proteome</keyword>
<dbReference type="OrthoDB" id="809632at2759"/>
<dbReference type="InterPro" id="IPR036291">
    <property type="entry name" value="NAD(P)-bd_dom_sf"/>
</dbReference>
<evidence type="ECO:0000256" key="1">
    <source>
        <dbReference type="ARBA" id="ARBA00023002"/>
    </source>
</evidence>
<organism evidence="3 4">
    <name type="scientific">Mycena chlorophos</name>
    <name type="common">Agaric fungus</name>
    <name type="synonym">Agaricus chlorophos</name>
    <dbReference type="NCBI Taxonomy" id="658473"/>
    <lineage>
        <taxon>Eukaryota</taxon>
        <taxon>Fungi</taxon>
        <taxon>Dikarya</taxon>
        <taxon>Basidiomycota</taxon>
        <taxon>Agaricomycotina</taxon>
        <taxon>Agaricomycetes</taxon>
        <taxon>Agaricomycetidae</taxon>
        <taxon>Agaricales</taxon>
        <taxon>Marasmiineae</taxon>
        <taxon>Mycenaceae</taxon>
        <taxon>Mycena</taxon>
    </lineage>
</organism>
<protein>
    <submittedName>
        <fullName evidence="3">PKS-ER domain-containing protein</fullName>
    </submittedName>
</protein>
<dbReference type="FunFam" id="3.40.50.720:FF:000121">
    <property type="entry name" value="Prostaglandin reductase 2"/>
    <property type="match status" value="1"/>
</dbReference>
<name>A0A8H6THL4_MYCCL</name>
<dbReference type="InterPro" id="IPR011032">
    <property type="entry name" value="GroES-like_sf"/>
</dbReference>
<evidence type="ECO:0000259" key="2">
    <source>
        <dbReference type="SMART" id="SM00829"/>
    </source>
</evidence>
<dbReference type="Gene3D" id="3.40.50.720">
    <property type="entry name" value="NAD(P)-binding Rossmann-like Domain"/>
    <property type="match status" value="1"/>
</dbReference>
<dbReference type="Gene3D" id="3.90.180.10">
    <property type="entry name" value="Medium-chain alcohol dehydrogenases, catalytic domain"/>
    <property type="match status" value="1"/>
</dbReference>
<dbReference type="InterPro" id="IPR045010">
    <property type="entry name" value="MDR_fam"/>
</dbReference>
<dbReference type="CDD" id="cd05288">
    <property type="entry name" value="PGDH"/>
    <property type="match status" value="1"/>
</dbReference>
<evidence type="ECO:0000313" key="3">
    <source>
        <dbReference type="EMBL" id="KAF7316856.1"/>
    </source>
</evidence>
<accession>A0A8H6THL4</accession>
<dbReference type="Pfam" id="PF00107">
    <property type="entry name" value="ADH_zinc_N"/>
    <property type="match status" value="1"/>
</dbReference>
<evidence type="ECO:0000313" key="4">
    <source>
        <dbReference type="Proteomes" id="UP000613580"/>
    </source>
</evidence>
<dbReference type="Pfam" id="PF16884">
    <property type="entry name" value="ADH_N_2"/>
    <property type="match status" value="1"/>
</dbReference>
<comment type="caution">
    <text evidence="3">The sequence shown here is derived from an EMBL/GenBank/DDBJ whole genome shotgun (WGS) entry which is preliminary data.</text>
</comment>
<dbReference type="PANTHER" id="PTHR43205:SF42">
    <property type="entry name" value="ALCOHOL DEHYDROGENASE, ZINC-CONTAINING (AFU_ORTHOLOGUE AFUA_7G04530)"/>
    <property type="match status" value="1"/>
</dbReference>
<reference evidence="3" key="1">
    <citation type="submission" date="2020-05" db="EMBL/GenBank/DDBJ databases">
        <title>Mycena genomes resolve the evolution of fungal bioluminescence.</title>
        <authorList>
            <person name="Tsai I.J."/>
        </authorList>
    </citation>
    <scope>NUCLEOTIDE SEQUENCE</scope>
    <source>
        <strain evidence="3">110903Hualien_Pintung</strain>
    </source>
</reference>
<proteinExistence type="predicted"/>
<dbReference type="EMBL" id="JACAZE010000005">
    <property type="protein sequence ID" value="KAF7316856.1"/>
    <property type="molecule type" value="Genomic_DNA"/>
</dbReference>
<dbReference type="InterPro" id="IPR020843">
    <property type="entry name" value="ER"/>
</dbReference>
<dbReference type="Proteomes" id="UP000613580">
    <property type="component" value="Unassembled WGS sequence"/>
</dbReference>
<dbReference type="InterPro" id="IPR041694">
    <property type="entry name" value="ADH_N_2"/>
</dbReference>
<feature type="domain" description="Enoyl reductase (ER)" evidence="2">
    <location>
        <begin position="15"/>
        <end position="332"/>
    </location>
</feature>
<gene>
    <name evidence="3" type="ORF">HMN09_00419300</name>
</gene>
<keyword evidence="1" id="KW-0560">Oxidoreductase</keyword>
<sequence>MSHYKRIVLASRPVGDIEPNTFRTEKHPVSALVPGDGEVLVQVTYLSCDPAQRGYIRDVRSYLPPVQIGETMRAQGLGVVIKVGKGSTLNVGQTVTGAFGWTEFAVMKEQHVDKITVPKGVQAIDFLNTLGMSGLTAYFGIRDICQIKPGETVIVSGAAGSVGSVACQLARRAGAGKVYAIAGSPDKCEWLEKEVGVDRALNYKSKTFYSDLKGIGYIDVYFDNVGGDLLDMILTRLNKGARIALCGAISQYNATKPKGLQNYLTLISQRATLRGFIILDYVPEFPAAIEELAVALGDGSIKRKFHIVDGLEQAPVALPWLFAGKNDGKLLVKVSDEPKAKL</sequence>
<dbReference type="SMART" id="SM00829">
    <property type="entry name" value="PKS_ER"/>
    <property type="match status" value="1"/>
</dbReference>
<dbReference type="PANTHER" id="PTHR43205">
    <property type="entry name" value="PROSTAGLANDIN REDUCTASE"/>
    <property type="match status" value="1"/>
</dbReference>
<dbReference type="SUPFAM" id="SSF51735">
    <property type="entry name" value="NAD(P)-binding Rossmann-fold domains"/>
    <property type="match status" value="1"/>
</dbReference>
<dbReference type="SUPFAM" id="SSF50129">
    <property type="entry name" value="GroES-like"/>
    <property type="match status" value="1"/>
</dbReference>